<evidence type="ECO:0000259" key="2">
    <source>
        <dbReference type="Pfam" id="PF01757"/>
    </source>
</evidence>
<dbReference type="Pfam" id="PF01757">
    <property type="entry name" value="Acyl_transf_3"/>
    <property type="match status" value="1"/>
</dbReference>
<accession>A0A7Y8GHL6</accession>
<feature type="transmembrane region" description="Helical" evidence="1">
    <location>
        <begin position="190"/>
        <end position="209"/>
    </location>
</feature>
<feature type="transmembrane region" description="Helical" evidence="1">
    <location>
        <begin position="320"/>
        <end position="339"/>
    </location>
</feature>
<dbReference type="PANTHER" id="PTHR23028">
    <property type="entry name" value="ACETYLTRANSFERASE"/>
    <property type="match status" value="1"/>
</dbReference>
<dbReference type="InterPro" id="IPR050879">
    <property type="entry name" value="Acyltransferase_3"/>
</dbReference>
<dbReference type="RefSeq" id="WP_177024735.1">
    <property type="nucleotide sequence ID" value="NZ_JACAQV010000021.1"/>
</dbReference>
<evidence type="ECO:0000313" key="3">
    <source>
        <dbReference type="EMBL" id="NWF10188.1"/>
    </source>
</evidence>
<dbReference type="Proteomes" id="UP000561369">
    <property type="component" value="Unassembled WGS sequence"/>
</dbReference>
<dbReference type="GO" id="GO:0016020">
    <property type="term" value="C:membrane"/>
    <property type="evidence" value="ECO:0007669"/>
    <property type="project" value="TreeGrafter"/>
</dbReference>
<sequence>MNTPYALHTYEILLFLGVLFICALSPMVILHRLVPALVPSEHPKSKWMDGLRGIAAVLVSLNHAPLVLINLAIVPHVFYMDVEDSKILKLFGAVGVQIFFCITGLLFASKVLGSKPIDWNDFFIKRVRRIVPAFFAAAVLALAIGFWYSWPISIGFEEAISSLPAMFGFGLLDMPVINGFNFARLLGISWTLAIEWKFYLVLPIVYIAIGKNRYLTIASLLVFALFDLYINNASSWVYFISGGLCFFLASKDFSLKVRFLAGVVAALIFVVIFYRWNMKANYGLGQWLSISAMFAALTISRPAPLASKVLVAMGSVSYSYYLLHAMMLFFVVGAIHTYYGNVGYLSVSRFVVMLGSTLALSTLLSTASFVFIERRFMSGGRLQARPNPNSSPVPVGT</sequence>
<dbReference type="AlphaFoldDB" id="A0A7Y8GHL6"/>
<organism evidence="3 4">
    <name type="scientific">Pseudomonas salomonii</name>
    <dbReference type="NCBI Taxonomy" id="191391"/>
    <lineage>
        <taxon>Bacteria</taxon>
        <taxon>Pseudomonadati</taxon>
        <taxon>Pseudomonadota</taxon>
        <taxon>Gammaproteobacteria</taxon>
        <taxon>Pseudomonadales</taxon>
        <taxon>Pseudomonadaceae</taxon>
        <taxon>Pseudomonas</taxon>
    </lineage>
</organism>
<feature type="transmembrane region" description="Helical" evidence="1">
    <location>
        <begin position="130"/>
        <end position="150"/>
    </location>
</feature>
<dbReference type="GO" id="GO:0016747">
    <property type="term" value="F:acyltransferase activity, transferring groups other than amino-acyl groups"/>
    <property type="evidence" value="ECO:0007669"/>
    <property type="project" value="InterPro"/>
</dbReference>
<keyword evidence="1" id="KW-0812">Transmembrane</keyword>
<dbReference type="PANTHER" id="PTHR23028:SF53">
    <property type="entry name" value="ACYL_TRANSF_3 DOMAIN-CONTAINING PROTEIN"/>
    <property type="match status" value="1"/>
</dbReference>
<feature type="transmembrane region" description="Helical" evidence="1">
    <location>
        <begin position="257"/>
        <end position="276"/>
    </location>
</feature>
<keyword evidence="1" id="KW-1133">Transmembrane helix</keyword>
<proteinExistence type="predicted"/>
<keyword evidence="1" id="KW-0472">Membrane</keyword>
<name>A0A7Y8GHL6_9PSED</name>
<feature type="transmembrane region" description="Helical" evidence="1">
    <location>
        <begin position="90"/>
        <end position="109"/>
    </location>
</feature>
<evidence type="ECO:0000256" key="1">
    <source>
        <dbReference type="SAM" id="Phobius"/>
    </source>
</evidence>
<feature type="transmembrane region" description="Helical" evidence="1">
    <location>
        <begin position="351"/>
        <end position="372"/>
    </location>
</feature>
<feature type="transmembrane region" description="Helical" evidence="1">
    <location>
        <begin position="12"/>
        <end position="34"/>
    </location>
</feature>
<evidence type="ECO:0000313" key="4">
    <source>
        <dbReference type="Proteomes" id="UP000561369"/>
    </source>
</evidence>
<comment type="caution">
    <text evidence="3">The sequence shown here is derived from an EMBL/GenBank/DDBJ whole genome shotgun (WGS) entry which is preliminary data.</text>
</comment>
<feature type="domain" description="Acyltransferase 3" evidence="2">
    <location>
        <begin position="46"/>
        <end position="365"/>
    </location>
</feature>
<keyword evidence="3" id="KW-0012">Acyltransferase</keyword>
<dbReference type="InterPro" id="IPR002656">
    <property type="entry name" value="Acyl_transf_3_dom"/>
</dbReference>
<feature type="transmembrane region" description="Helical" evidence="1">
    <location>
        <begin position="54"/>
        <end position="78"/>
    </location>
</feature>
<dbReference type="GO" id="GO:0009103">
    <property type="term" value="P:lipopolysaccharide biosynthetic process"/>
    <property type="evidence" value="ECO:0007669"/>
    <property type="project" value="TreeGrafter"/>
</dbReference>
<protein>
    <submittedName>
        <fullName evidence="3">Acyltransferase</fullName>
    </submittedName>
</protein>
<dbReference type="EMBL" id="JACAQV010000021">
    <property type="protein sequence ID" value="NWF10188.1"/>
    <property type="molecule type" value="Genomic_DNA"/>
</dbReference>
<gene>
    <name evidence="3" type="ORF">HX810_21160</name>
</gene>
<reference evidence="3 4" key="1">
    <citation type="submission" date="2020-04" db="EMBL/GenBank/DDBJ databases">
        <title>Molecular characterization of pseudomonads from Agaricus bisporus reveal novel blotch 2 pathogens in Western Europe.</title>
        <authorList>
            <person name="Taparia T."/>
            <person name="Krijger M."/>
            <person name="Haynes E."/>
            <person name="Elpinstone J.G."/>
            <person name="Noble R."/>
            <person name="Van Der Wolf J."/>
        </authorList>
    </citation>
    <scope>NUCLEOTIDE SEQUENCE [LARGE SCALE GENOMIC DNA]</scope>
    <source>
        <strain evidence="3 4">IPO3765</strain>
    </source>
</reference>
<keyword evidence="3" id="KW-0808">Transferase</keyword>